<name>A0A8J5H236_ZINOF</name>
<dbReference type="Gene3D" id="2.120.10.80">
    <property type="entry name" value="Kelch-type beta propeller"/>
    <property type="match status" value="1"/>
</dbReference>
<dbReference type="InterPro" id="IPR006652">
    <property type="entry name" value="Kelch_1"/>
</dbReference>
<dbReference type="GO" id="GO:0006508">
    <property type="term" value="P:proteolysis"/>
    <property type="evidence" value="ECO:0007669"/>
    <property type="project" value="InterPro"/>
</dbReference>
<sequence length="900" mass="102782">MVLTRLQEKKIHSVMATGGSHPDAKWALEFEAKHETRMDKLEKTMASLVTIVQELKDRLEADSSSSILIKKGINQQSRQQHYDQGANSNEDREHNHLRMKVEFPRWENNDPIGWISRAEKYFRFHGTSDNAKVELASINLEGDAIQWYDWLEACHGPPKWEEFKEELINRFGPSGYENVDGELAKIRQTSTVLEYQGRFERLSNRTRDWSEKQLLGTFIEGLRLDIRREVKMNHPRTMRATLSFARLQEEKINEEGRRNNKVIRENPSHYSTPRRLTKEEIKERMAKGLCWHCDEKWHRGHQCKQKRILMIEPIENSEEEDDFYEGETQDNINEVQDDSMAISVHALEGLQTPQTMKVKGFIKKQPVMILIDSGSTNNFLDSTLARRLKQKLERASTFDVKVADGRSLTSPGKCEGLKSKEAGYTKANKQDLLIIVGSFSLEEWKGRRRKACATRTALFAYKLRWCLEHVHTFPVALDGISTSVDSVSCYCKVDTGLKTVVGTRKFVPGAKLCGQSEIVPMGPRQHITLKERNKNQGPLLPGLPDDLAIACLIRVPRAEHHNLHLVCKRWNQLLSHNYFYSLRKNLGIAEEWVYVIRRDRDGKVSWNAFDPIYQIWKPLPPLPPDYSEALGFGCAVLNGCYLYLFGGKDPSKGSMRRVVFFNARTNKWHRAPYMLRRRHFFGSCVVNNCLYVAGGECEGNQRILHSAEVYDPNKNKWTFITEMDTAMVPFVGVVYEGKWFLKGIDSHRQVVSKVYVPSTNSWSTIHGGLITDLRNPCISLNGRLFTTDCRDGCKLRVFEWATDSWSKFIDSKFHLGNSQANEAASFVCLDGKLGIIWNNMSIGIVDVANPGNSIVTASAREWEAMVGKGQLKNFVASLWSSIAGRGGPKGHILHCQVLQA</sequence>
<evidence type="ECO:0000256" key="3">
    <source>
        <dbReference type="SAM" id="MobiDB-lite"/>
    </source>
</evidence>
<protein>
    <recommendedName>
        <fullName evidence="8">F-box domain-containing protein</fullName>
    </recommendedName>
</protein>
<keyword evidence="2" id="KW-0677">Repeat</keyword>
<dbReference type="PROSITE" id="PS00141">
    <property type="entry name" value="ASP_PROTEASE"/>
    <property type="match status" value="1"/>
</dbReference>
<dbReference type="SUPFAM" id="SSF117281">
    <property type="entry name" value="Kelch motif"/>
    <property type="match status" value="1"/>
</dbReference>
<proteinExistence type="predicted"/>
<evidence type="ECO:0000256" key="2">
    <source>
        <dbReference type="ARBA" id="ARBA00022737"/>
    </source>
</evidence>
<dbReference type="InterPro" id="IPR036047">
    <property type="entry name" value="F-box-like_dom_sf"/>
</dbReference>
<comment type="caution">
    <text evidence="6">The sequence shown here is derived from an EMBL/GenBank/DDBJ whole genome shotgun (WGS) entry which is preliminary data.</text>
</comment>
<dbReference type="Gene3D" id="2.40.70.10">
    <property type="entry name" value="Acid Proteases"/>
    <property type="match status" value="1"/>
</dbReference>
<feature type="region of interest" description="Disordered" evidence="3">
    <location>
        <begin position="73"/>
        <end position="94"/>
    </location>
</feature>
<feature type="domain" description="F-box" evidence="4">
    <location>
        <begin position="541"/>
        <end position="581"/>
    </location>
</feature>
<dbReference type="InterPro" id="IPR001810">
    <property type="entry name" value="F-box_dom"/>
</dbReference>
<dbReference type="InterPro" id="IPR021109">
    <property type="entry name" value="Peptidase_aspartic_dom_sf"/>
</dbReference>
<evidence type="ECO:0000313" key="6">
    <source>
        <dbReference type="EMBL" id="KAG6515196.1"/>
    </source>
</evidence>
<dbReference type="PANTHER" id="PTHR46344">
    <property type="entry name" value="OS02G0202900 PROTEIN"/>
    <property type="match status" value="1"/>
</dbReference>
<evidence type="ECO:0000259" key="5">
    <source>
        <dbReference type="Pfam" id="PF03732"/>
    </source>
</evidence>
<dbReference type="AlphaFoldDB" id="A0A8J5H236"/>
<evidence type="ECO:0000313" key="7">
    <source>
        <dbReference type="Proteomes" id="UP000734854"/>
    </source>
</evidence>
<feature type="domain" description="Retrotransposon gag" evidence="5">
    <location>
        <begin position="135"/>
        <end position="223"/>
    </location>
</feature>
<gene>
    <name evidence="6" type="ORF">ZIOFF_025581</name>
</gene>
<reference evidence="6 7" key="1">
    <citation type="submission" date="2020-08" db="EMBL/GenBank/DDBJ databases">
        <title>Plant Genome Project.</title>
        <authorList>
            <person name="Zhang R.-G."/>
        </authorList>
    </citation>
    <scope>NUCLEOTIDE SEQUENCE [LARGE SCALE GENOMIC DNA]</scope>
    <source>
        <tissue evidence="6">Rhizome</tissue>
    </source>
</reference>
<dbReference type="SMART" id="SM00612">
    <property type="entry name" value="Kelch"/>
    <property type="match status" value="2"/>
</dbReference>
<evidence type="ECO:0008006" key="8">
    <source>
        <dbReference type="Google" id="ProtNLM"/>
    </source>
</evidence>
<dbReference type="Pfam" id="PF13650">
    <property type="entry name" value="Asp_protease_2"/>
    <property type="match status" value="1"/>
</dbReference>
<dbReference type="InterPro" id="IPR001969">
    <property type="entry name" value="Aspartic_peptidase_AS"/>
</dbReference>
<dbReference type="InterPro" id="IPR015915">
    <property type="entry name" value="Kelch-typ_b-propeller"/>
</dbReference>
<keyword evidence="7" id="KW-1185">Reference proteome</keyword>
<dbReference type="SUPFAM" id="SSF81383">
    <property type="entry name" value="F-box domain"/>
    <property type="match status" value="1"/>
</dbReference>
<dbReference type="EMBL" id="JACMSC010000007">
    <property type="protein sequence ID" value="KAG6515196.1"/>
    <property type="molecule type" value="Genomic_DNA"/>
</dbReference>
<evidence type="ECO:0000256" key="1">
    <source>
        <dbReference type="ARBA" id="ARBA00022441"/>
    </source>
</evidence>
<keyword evidence="1" id="KW-0880">Kelch repeat</keyword>
<organism evidence="6 7">
    <name type="scientific">Zingiber officinale</name>
    <name type="common">Ginger</name>
    <name type="synonym">Amomum zingiber</name>
    <dbReference type="NCBI Taxonomy" id="94328"/>
    <lineage>
        <taxon>Eukaryota</taxon>
        <taxon>Viridiplantae</taxon>
        <taxon>Streptophyta</taxon>
        <taxon>Embryophyta</taxon>
        <taxon>Tracheophyta</taxon>
        <taxon>Spermatophyta</taxon>
        <taxon>Magnoliopsida</taxon>
        <taxon>Liliopsida</taxon>
        <taxon>Zingiberales</taxon>
        <taxon>Zingiberaceae</taxon>
        <taxon>Zingiber</taxon>
    </lineage>
</organism>
<dbReference type="PANTHER" id="PTHR46344:SF3">
    <property type="entry name" value="F-BOX DOMAIN-CONTAINING PROTEIN"/>
    <property type="match status" value="1"/>
</dbReference>
<dbReference type="Proteomes" id="UP000734854">
    <property type="component" value="Unassembled WGS sequence"/>
</dbReference>
<dbReference type="GO" id="GO:0004190">
    <property type="term" value="F:aspartic-type endopeptidase activity"/>
    <property type="evidence" value="ECO:0007669"/>
    <property type="project" value="InterPro"/>
</dbReference>
<dbReference type="Pfam" id="PF01344">
    <property type="entry name" value="Kelch_1"/>
    <property type="match status" value="1"/>
</dbReference>
<evidence type="ECO:0000259" key="4">
    <source>
        <dbReference type="Pfam" id="PF00646"/>
    </source>
</evidence>
<dbReference type="InterPro" id="IPR005162">
    <property type="entry name" value="Retrotrans_gag_dom"/>
</dbReference>
<dbReference type="CDD" id="cd00303">
    <property type="entry name" value="retropepsin_like"/>
    <property type="match status" value="1"/>
</dbReference>
<dbReference type="CDD" id="cd22152">
    <property type="entry name" value="F-box_AtAFR-like"/>
    <property type="match status" value="1"/>
</dbReference>
<dbReference type="Pfam" id="PF00646">
    <property type="entry name" value="F-box"/>
    <property type="match status" value="1"/>
</dbReference>
<dbReference type="Pfam" id="PF03732">
    <property type="entry name" value="Retrotrans_gag"/>
    <property type="match status" value="1"/>
</dbReference>
<accession>A0A8J5H236</accession>